<name>A0A813IIC6_POLGL</name>
<accession>A0A813IIC6</accession>
<evidence type="ECO:0000256" key="2">
    <source>
        <dbReference type="SAM" id="SignalP"/>
    </source>
</evidence>
<keyword evidence="1" id="KW-0812">Transmembrane</keyword>
<dbReference type="EMBL" id="CAJNNW010009295">
    <property type="protein sequence ID" value="CAE8650852.1"/>
    <property type="molecule type" value="Genomic_DNA"/>
</dbReference>
<dbReference type="PROSITE" id="PS51934">
    <property type="entry name" value="LRAT"/>
    <property type="match status" value="1"/>
</dbReference>
<evidence type="ECO:0000313" key="5">
    <source>
        <dbReference type="Proteomes" id="UP000626109"/>
    </source>
</evidence>
<gene>
    <name evidence="4" type="ORF">PGLA2088_LOCUS8647</name>
</gene>
<keyword evidence="1" id="KW-0472">Membrane</keyword>
<feature type="domain" description="LRAT" evidence="3">
    <location>
        <begin position="57"/>
        <end position="192"/>
    </location>
</feature>
<evidence type="ECO:0000259" key="3">
    <source>
        <dbReference type="PROSITE" id="PS51934"/>
    </source>
</evidence>
<sequence length="236" mass="25399">MHQHLIQEVGRPMKRGVFALLALIFAGLQAPPLAYVSGQPISGDGKAVKPGSVIAWQVKIAGVKILHPAVFVGPGNAKLREITNRPDLDNKKCYGIHFTPGSPSHAFFSVSTSGRNIKCGVVIEDVDSIWKRNSETAFEVIDHNDYTAFSDDHVVMRAARHLGSDFGGYEMQGNNCQCFALWALYGKREMLTADALRKTTARHVLCTVGMAAAGIAGFPCLAVTILAGAGVNMYIS</sequence>
<dbReference type="Proteomes" id="UP000626109">
    <property type="component" value="Unassembled WGS sequence"/>
</dbReference>
<dbReference type="Pfam" id="PF04970">
    <property type="entry name" value="LRAT"/>
    <property type="match status" value="1"/>
</dbReference>
<dbReference type="InterPro" id="IPR007053">
    <property type="entry name" value="LRAT_dom"/>
</dbReference>
<feature type="transmembrane region" description="Helical" evidence="1">
    <location>
        <begin position="208"/>
        <end position="235"/>
    </location>
</feature>
<organism evidence="4 5">
    <name type="scientific">Polarella glacialis</name>
    <name type="common">Dinoflagellate</name>
    <dbReference type="NCBI Taxonomy" id="89957"/>
    <lineage>
        <taxon>Eukaryota</taxon>
        <taxon>Sar</taxon>
        <taxon>Alveolata</taxon>
        <taxon>Dinophyceae</taxon>
        <taxon>Suessiales</taxon>
        <taxon>Suessiaceae</taxon>
        <taxon>Polarella</taxon>
    </lineage>
</organism>
<dbReference type="Gene3D" id="3.90.1720.10">
    <property type="entry name" value="endopeptidase domain like (from Nostoc punctiforme)"/>
    <property type="match status" value="1"/>
</dbReference>
<keyword evidence="1" id="KW-1133">Transmembrane helix</keyword>
<protein>
    <recommendedName>
        <fullName evidence="3">LRAT domain-containing protein</fullName>
    </recommendedName>
</protein>
<keyword evidence="2" id="KW-0732">Signal</keyword>
<evidence type="ECO:0000256" key="1">
    <source>
        <dbReference type="SAM" id="Phobius"/>
    </source>
</evidence>
<feature type="chain" id="PRO_5033057186" description="LRAT domain-containing protein" evidence="2">
    <location>
        <begin position="39"/>
        <end position="236"/>
    </location>
</feature>
<reference evidence="4" key="1">
    <citation type="submission" date="2021-02" db="EMBL/GenBank/DDBJ databases">
        <authorList>
            <person name="Dougan E. K."/>
            <person name="Rhodes N."/>
            <person name="Thang M."/>
            <person name="Chan C."/>
        </authorList>
    </citation>
    <scope>NUCLEOTIDE SEQUENCE</scope>
</reference>
<comment type="caution">
    <text evidence="4">The sequence shown here is derived from an EMBL/GenBank/DDBJ whole genome shotgun (WGS) entry which is preliminary data.</text>
</comment>
<evidence type="ECO:0000313" key="4">
    <source>
        <dbReference type="EMBL" id="CAE8650852.1"/>
    </source>
</evidence>
<proteinExistence type="predicted"/>
<feature type="signal peptide" evidence="2">
    <location>
        <begin position="1"/>
        <end position="38"/>
    </location>
</feature>
<dbReference type="AlphaFoldDB" id="A0A813IIC6"/>